<name>A0A381N6U5_9ZZZZ</name>
<dbReference type="EMBL" id="UINC01000111">
    <property type="protein sequence ID" value="SUZ49368.1"/>
    <property type="molecule type" value="Genomic_DNA"/>
</dbReference>
<protein>
    <submittedName>
        <fullName evidence="1">Uncharacterized protein</fullName>
    </submittedName>
</protein>
<proteinExistence type="predicted"/>
<gene>
    <name evidence="1" type="ORF">METZ01_LOCUS2222</name>
</gene>
<accession>A0A381N6U5</accession>
<organism evidence="1">
    <name type="scientific">marine metagenome</name>
    <dbReference type="NCBI Taxonomy" id="408172"/>
    <lineage>
        <taxon>unclassified sequences</taxon>
        <taxon>metagenomes</taxon>
        <taxon>ecological metagenomes</taxon>
    </lineage>
</organism>
<reference evidence="1" key="1">
    <citation type="submission" date="2018-05" db="EMBL/GenBank/DDBJ databases">
        <authorList>
            <person name="Lanie J.A."/>
            <person name="Ng W.-L."/>
            <person name="Kazmierczak K.M."/>
            <person name="Andrzejewski T.M."/>
            <person name="Davidsen T.M."/>
            <person name="Wayne K.J."/>
            <person name="Tettelin H."/>
            <person name="Glass J.I."/>
            <person name="Rusch D."/>
            <person name="Podicherti R."/>
            <person name="Tsui H.-C.T."/>
            <person name="Winkler M.E."/>
        </authorList>
    </citation>
    <scope>NUCLEOTIDE SEQUENCE</scope>
</reference>
<evidence type="ECO:0000313" key="1">
    <source>
        <dbReference type="EMBL" id="SUZ49368.1"/>
    </source>
</evidence>
<dbReference type="AlphaFoldDB" id="A0A381N6U5"/>
<sequence length="88" mass="9804">MIRSETTISKVSSQMPSRFASIDSGCLDERVIKSGALPCTRQPGVDTQGASYFVGIRPRSSDLSNEVFLRMRFTRFSPIQHHPMSALQ</sequence>